<evidence type="ECO:0000256" key="1">
    <source>
        <dbReference type="SAM" id="SignalP"/>
    </source>
</evidence>
<gene>
    <name evidence="2" type="ORF">OCBIM_22014075mg</name>
</gene>
<feature type="chain" id="PRO_5007416263" evidence="1">
    <location>
        <begin position="25"/>
        <end position="59"/>
    </location>
</feature>
<reference evidence="2" key="1">
    <citation type="submission" date="2015-07" db="EMBL/GenBank/DDBJ databases">
        <title>MeaNS - Measles Nucleotide Surveillance Program.</title>
        <authorList>
            <person name="Tran T."/>
            <person name="Druce J."/>
        </authorList>
    </citation>
    <scope>NUCLEOTIDE SEQUENCE</scope>
    <source>
        <strain evidence="2">UCB-OBI-ISO-001</strain>
        <tissue evidence="2">Gonad</tissue>
    </source>
</reference>
<feature type="signal peptide" evidence="1">
    <location>
        <begin position="1"/>
        <end position="24"/>
    </location>
</feature>
<sequence>MRYTIIGFIIFFATICGNCHHAICETPGYFVKQRLIYREIGETMNITLKLKHWSKKDFF</sequence>
<proteinExistence type="predicted"/>
<keyword evidence="1" id="KW-0732">Signal</keyword>
<evidence type="ECO:0000313" key="2">
    <source>
        <dbReference type="EMBL" id="KOF88888.1"/>
    </source>
</evidence>
<protein>
    <submittedName>
        <fullName evidence="2">Uncharacterized protein</fullName>
    </submittedName>
</protein>
<dbReference type="EMBL" id="KQ418087">
    <property type="protein sequence ID" value="KOF88889.1"/>
    <property type="molecule type" value="Genomic_DNA"/>
</dbReference>
<dbReference type="AlphaFoldDB" id="A0A0L8HI04"/>
<accession>A0A0L8HI04</accession>
<organism evidence="2">
    <name type="scientific">Octopus bimaculoides</name>
    <name type="common">California two-spotted octopus</name>
    <dbReference type="NCBI Taxonomy" id="37653"/>
    <lineage>
        <taxon>Eukaryota</taxon>
        <taxon>Metazoa</taxon>
        <taxon>Spiralia</taxon>
        <taxon>Lophotrochozoa</taxon>
        <taxon>Mollusca</taxon>
        <taxon>Cephalopoda</taxon>
        <taxon>Coleoidea</taxon>
        <taxon>Octopodiformes</taxon>
        <taxon>Octopoda</taxon>
        <taxon>Incirrata</taxon>
        <taxon>Octopodidae</taxon>
        <taxon>Octopus</taxon>
    </lineage>
</organism>
<name>A0A0L8HI04_OCTBM</name>
<dbReference type="EMBL" id="KQ418087">
    <property type="protein sequence ID" value="KOF88888.1"/>
    <property type="molecule type" value="Genomic_DNA"/>
</dbReference>